<feature type="transmembrane region" description="Helical" evidence="7">
    <location>
        <begin position="296"/>
        <end position="317"/>
    </location>
</feature>
<accession>A0A1X3GJV3</accession>
<feature type="transmembrane region" description="Helical" evidence="7">
    <location>
        <begin position="417"/>
        <end position="439"/>
    </location>
</feature>
<evidence type="ECO:0000256" key="5">
    <source>
        <dbReference type="ARBA" id="ARBA00022989"/>
    </source>
</evidence>
<feature type="transmembrane region" description="Helical" evidence="7">
    <location>
        <begin position="228"/>
        <end position="249"/>
    </location>
</feature>
<name>A0A1X3GJV3_9BRAD</name>
<dbReference type="InterPro" id="IPR050833">
    <property type="entry name" value="Poly_Biosynth_Transport"/>
</dbReference>
<comment type="similarity">
    <text evidence="2">Belongs to the polysaccharide synthase family.</text>
</comment>
<dbReference type="AlphaFoldDB" id="A0A1X3GJV3"/>
<evidence type="ECO:0000256" key="1">
    <source>
        <dbReference type="ARBA" id="ARBA00004651"/>
    </source>
</evidence>
<dbReference type="GO" id="GO:0005886">
    <property type="term" value="C:plasma membrane"/>
    <property type="evidence" value="ECO:0007669"/>
    <property type="project" value="UniProtKB-SubCell"/>
</dbReference>
<keyword evidence="4 7" id="KW-0812">Transmembrane</keyword>
<feature type="transmembrane region" description="Helical" evidence="7">
    <location>
        <begin position="255"/>
        <end position="275"/>
    </location>
</feature>
<comment type="subcellular location">
    <subcellularLocation>
        <location evidence="1">Cell membrane</location>
        <topology evidence="1">Multi-pass membrane protein</topology>
    </subcellularLocation>
</comment>
<evidence type="ECO:0000256" key="3">
    <source>
        <dbReference type="ARBA" id="ARBA00022475"/>
    </source>
</evidence>
<organism evidence="8 9">
    <name type="scientific">Bradyrhizobium canariense</name>
    <dbReference type="NCBI Taxonomy" id="255045"/>
    <lineage>
        <taxon>Bacteria</taxon>
        <taxon>Pseudomonadati</taxon>
        <taxon>Pseudomonadota</taxon>
        <taxon>Alphaproteobacteria</taxon>
        <taxon>Hyphomicrobiales</taxon>
        <taxon>Nitrobacteraceae</taxon>
        <taxon>Bradyrhizobium</taxon>
    </lineage>
</organism>
<reference evidence="8 9" key="1">
    <citation type="submission" date="2017-03" db="EMBL/GenBank/DDBJ databases">
        <title>Whole genome sequences of fourteen strains of Bradyrhizobium canariense and one strain of Bradyrhizobium japonicum isolated from Lupinus (Papilionoideae: Genisteae) species in Algeria.</title>
        <authorList>
            <person name="Crovadore J."/>
            <person name="Chekireb D."/>
            <person name="Brachmann A."/>
            <person name="Chablais R."/>
            <person name="Cochard B."/>
            <person name="Lefort F."/>
        </authorList>
    </citation>
    <scope>NUCLEOTIDE SEQUENCE [LARGE SCALE GENOMIC DNA]</scope>
    <source>
        <strain evidence="8 9">UBMA195</strain>
    </source>
</reference>
<evidence type="ECO:0000256" key="2">
    <source>
        <dbReference type="ARBA" id="ARBA00007430"/>
    </source>
</evidence>
<dbReference type="PANTHER" id="PTHR30250">
    <property type="entry name" value="PST FAMILY PREDICTED COLANIC ACID TRANSPORTER"/>
    <property type="match status" value="1"/>
</dbReference>
<evidence type="ECO:0000313" key="9">
    <source>
        <dbReference type="Proteomes" id="UP000193553"/>
    </source>
</evidence>
<feature type="transmembrane region" description="Helical" evidence="7">
    <location>
        <begin position="151"/>
        <end position="173"/>
    </location>
</feature>
<dbReference type="Pfam" id="PF13440">
    <property type="entry name" value="Polysacc_synt_3"/>
    <property type="match status" value="1"/>
</dbReference>
<comment type="caution">
    <text evidence="8">The sequence shown here is derived from an EMBL/GenBank/DDBJ whole genome shotgun (WGS) entry which is preliminary data.</text>
</comment>
<feature type="transmembrane region" description="Helical" evidence="7">
    <location>
        <begin position="83"/>
        <end position="104"/>
    </location>
</feature>
<dbReference type="PANTHER" id="PTHR30250:SF10">
    <property type="entry name" value="LIPOPOLYSACCHARIDE BIOSYNTHESIS PROTEIN WZXC"/>
    <property type="match status" value="1"/>
</dbReference>
<feature type="transmembrane region" description="Helical" evidence="7">
    <location>
        <begin position="361"/>
        <end position="378"/>
    </location>
</feature>
<feature type="transmembrane region" description="Helical" evidence="7">
    <location>
        <begin position="451"/>
        <end position="473"/>
    </location>
</feature>
<evidence type="ECO:0000256" key="4">
    <source>
        <dbReference type="ARBA" id="ARBA00022692"/>
    </source>
</evidence>
<evidence type="ECO:0000256" key="7">
    <source>
        <dbReference type="SAM" id="Phobius"/>
    </source>
</evidence>
<feature type="transmembrane region" description="Helical" evidence="7">
    <location>
        <begin position="45"/>
        <end position="62"/>
    </location>
</feature>
<evidence type="ECO:0008006" key="10">
    <source>
        <dbReference type="Google" id="ProtNLM"/>
    </source>
</evidence>
<feature type="transmembrane region" description="Helical" evidence="7">
    <location>
        <begin position="329"/>
        <end position="349"/>
    </location>
</feature>
<feature type="transmembrane region" description="Helical" evidence="7">
    <location>
        <begin position="384"/>
        <end position="405"/>
    </location>
</feature>
<feature type="transmembrane region" description="Helical" evidence="7">
    <location>
        <begin position="119"/>
        <end position="139"/>
    </location>
</feature>
<evidence type="ECO:0000313" key="8">
    <source>
        <dbReference type="EMBL" id="OSJ18058.1"/>
    </source>
</evidence>
<keyword evidence="3" id="KW-1003">Cell membrane</keyword>
<gene>
    <name evidence="8" type="ORF">BSZ18_03035</name>
</gene>
<keyword evidence="6 7" id="KW-0472">Membrane</keyword>
<feature type="transmembrane region" description="Helical" evidence="7">
    <location>
        <begin position="179"/>
        <end position="207"/>
    </location>
</feature>
<dbReference type="Proteomes" id="UP000193553">
    <property type="component" value="Unassembled WGS sequence"/>
</dbReference>
<protein>
    <recommendedName>
        <fullName evidence="10">Membrane protein involved in the export of O-antigen and teichoic acid</fullName>
    </recommendedName>
</protein>
<sequence length="506" mass="54799">MTRSMTSTGQVSRAIGWNIGLTLVSLVVQLAVTMSLGRLLTSADYGVFAFANSIIVFSAHLSQRGLSGAMLKQGELTPADIGNSYAVCVTLVAMISTVIGAAVFSLKFLGVRFERQSDILLFLLLPLSIQLLSTPAATILQRNFAVVRANLFQVCGMAVGNGLVACSFAYSGWGAWSLAYGAFAAAAITGTLNVVCGWSAISFDWNYRRYTQLLSDAIAMNGLRALDVAWLQAPIIFLGVFASIGNAGLYQRMQFFADLLLQMTVWRVGTVLYTAMAVQRSETKIDKKQYRSVFRVLVTLTLPIIAFVWLAAEPMIGFLLGPAWLEGAWIFRILIVAFGLYTINQAGFWTLELSGRFVPRYATASCAVASVLLGLFLVPITASFWYAFAPLCSMLFTAFVLQFALGERFSDLRDILVSLRGGVVLAVGAASGAVLGALFGREVGAVTFLELLLSQAAFAGAAVLCIAPSVLSLPELRPTRELLLMRFPQSKRFLELTALDRILRRA</sequence>
<proteinExistence type="inferred from homology"/>
<keyword evidence="5 7" id="KW-1133">Transmembrane helix</keyword>
<feature type="transmembrane region" description="Helical" evidence="7">
    <location>
        <begin position="21"/>
        <end position="39"/>
    </location>
</feature>
<evidence type="ECO:0000256" key="6">
    <source>
        <dbReference type="ARBA" id="ARBA00023136"/>
    </source>
</evidence>
<dbReference type="EMBL" id="NAFI01000135">
    <property type="protein sequence ID" value="OSJ18058.1"/>
    <property type="molecule type" value="Genomic_DNA"/>
</dbReference>